<dbReference type="InterPro" id="IPR005162">
    <property type="entry name" value="Retrotrans_gag_dom"/>
</dbReference>
<protein>
    <recommendedName>
        <fullName evidence="2">Retrotransposon gag domain-containing protein</fullName>
    </recommendedName>
</protein>
<dbReference type="AlphaFoldDB" id="A0AAW2L768"/>
<reference evidence="3" key="1">
    <citation type="submission" date="2020-06" db="EMBL/GenBank/DDBJ databases">
        <authorList>
            <person name="Li T."/>
            <person name="Hu X."/>
            <person name="Zhang T."/>
            <person name="Song X."/>
            <person name="Zhang H."/>
            <person name="Dai N."/>
            <person name="Sheng W."/>
            <person name="Hou X."/>
            <person name="Wei L."/>
        </authorList>
    </citation>
    <scope>NUCLEOTIDE SEQUENCE</scope>
    <source>
        <strain evidence="3">KEN8</strain>
        <tissue evidence="3">Leaf</tissue>
    </source>
</reference>
<dbReference type="EMBL" id="JACGWM010000145">
    <property type="protein sequence ID" value="KAL0313676.1"/>
    <property type="molecule type" value="Genomic_DNA"/>
</dbReference>
<reference evidence="3" key="2">
    <citation type="journal article" date="2024" name="Plant">
        <title>Genomic evolution and insights into agronomic trait innovations of Sesamum species.</title>
        <authorList>
            <person name="Miao H."/>
            <person name="Wang L."/>
            <person name="Qu L."/>
            <person name="Liu H."/>
            <person name="Sun Y."/>
            <person name="Le M."/>
            <person name="Wang Q."/>
            <person name="Wei S."/>
            <person name="Zheng Y."/>
            <person name="Lin W."/>
            <person name="Duan Y."/>
            <person name="Cao H."/>
            <person name="Xiong S."/>
            <person name="Wang X."/>
            <person name="Wei L."/>
            <person name="Li C."/>
            <person name="Ma Q."/>
            <person name="Ju M."/>
            <person name="Zhao R."/>
            <person name="Li G."/>
            <person name="Mu C."/>
            <person name="Tian Q."/>
            <person name="Mei H."/>
            <person name="Zhang T."/>
            <person name="Gao T."/>
            <person name="Zhang H."/>
        </authorList>
    </citation>
    <scope>NUCLEOTIDE SEQUENCE</scope>
    <source>
        <strain evidence="3">KEN8</strain>
    </source>
</reference>
<accession>A0AAW2L768</accession>
<proteinExistence type="predicted"/>
<feature type="domain" description="Retrotransposon gag" evidence="2">
    <location>
        <begin position="95"/>
        <end position="183"/>
    </location>
</feature>
<comment type="caution">
    <text evidence="3">The sequence shown here is derived from an EMBL/GenBank/DDBJ whole genome shotgun (WGS) entry which is preliminary data.</text>
</comment>
<evidence type="ECO:0000256" key="1">
    <source>
        <dbReference type="SAM" id="MobiDB-lite"/>
    </source>
</evidence>
<dbReference type="PANTHER" id="PTHR33223">
    <property type="entry name" value="CCHC-TYPE DOMAIN-CONTAINING PROTEIN"/>
    <property type="match status" value="1"/>
</dbReference>
<gene>
    <name evidence="3" type="ORF">Scaly_2911400</name>
</gene>
<feature type="region of interest" description="Disordered" evidence="1">
    <location>
        <begin position="1"/>
        <end position="32"/>
    </location>
</feature>
<dbReference type="PANTHER" id="PTHR33223:SF10">
    <property type="entry name" value="AMINOTRANSFERASE-LIKE PLANT MOBILE DOMAIN-CONTAINING PROTEIN"/>
    <property type="match status" value="1"/>
</dbReference>
<dbReference type="Pfam" id="PF03732">
    <property type="entry name" value="Retrotrans_gag"/>
    <property type="match status" value="1"/>
</dbReference>
<organism evidence="3">
    <name type="scientific">Sesamum calycinum</name>
    <dbReference type="NCBI Taxonomy" id="2727403"/>
    <lineage>
        <taxon>Eukaryota</taxon>
        <taxon>Viridiplantae</taxon>
        <taxon>Streptophyta</taxon>
        <taxon>Embryophyta</taxon>
        <taxon>Tracheophyta</taxon>
        <taxon>Spermatophyta</taxon>
        <taxon>Magnoliopsida</taxon>
        <taxon>eudicotyledons</taxon>
        <taxon>Gunneridae</taxon>
        <taxon>Pentapetalae</taxon>
        <taxon>asterids</taxon>
        <taxon>lamiids</taxon>
        <taxon>Lamiales</taxon>
        <taxon>Pedaliaceae</taxon>
        <taxon>Sesamum</taxon>
    </lineage>
</organism>
<evidence type="ECO:0000313" key="3">
    <source>
        <dbReference type="EMBL" id="KAL0313676.1"/>
    </source>
</evidence>
<evidence type="ECO:0000259" key="2">
    <source>
        <dbReference type="Pfam" id="PF03732"/>
    </source>
</evidence>
<sequence length="201" mass="23290">MLPERHRQEEGTSEKSTERTSEQRAEITTDHQKVIRQDLLELPVPIPRLDQFKKLHSCPPEDPKFKKFNGKGDPQHHLRLFVNETLPEKDNKIFLFQKSLEGDAAMWVGSLPVGSFTTFEELAAKFMSQYSLPAPTISDLQDNFHCRCEYVQTFIGRFRELLVKTEVVIPESQAVQMIIQNLRDPPRPYAARTCPHLYRAL</sequence>
<name>A0AAW2L768_9LAMI</name>